<dbReference type="InterPro" id="IPR013762">
    <property type="entry name" value="Integrase-like_cat_sf"/>
</dbReference>
<accession>M5TZM9</accession>
<comment type="caution">
    <text evidence="9">The sequence shown here is derived from an EMBL/GenBank/DDBJ whole genome shotgun (WGS) entry which is preliminary data.</text>
</comment>
<comment type="similarity">
    <text evidence="1">Belongs to the 'phage' integrase family.</text>
</comment>
<dbReference type="InterPro" id="IPR002104">
    <property type="entry name" value="Integrase_catalytic"/>
</dbReference>
<dbReference type="InterPro" id="IPR010998">
    <property type="entry name" value="Integrase_recombinase_N"/>
</dbReference>
<evidence type="ECO:0000256" key="1">
    <source>
        <dbReference type="ARBA" id="ARBA00008857"/>
    </source>
</evidence>
<feature type="region of interest" description="Disordered" evidence="6">
    <location>
        <begin position="402"/>
        <end position="430"/>
    </location>
</feature>
<dbReference type="GO" id="GO:0006310">
    <property type="term" value="P:DNA recombination"/>
    <property type="evidence" value="ECO:0007669"/>
    <property type="project" value="UniProtKB-KW"/>
</dbReference>
<dbReference type="GO" id="GO:0015074">
    <property type="term" value="P:DNA integration"/>
    <property type="evidence" value="ECO:0007669"/>
    <property type="project" value="UniProtKB-KW"/>
</dbReference>
<dbReference type="InterPro" id="IPR050090">
    <property type="entry name" value="Tyrosine_recombinase_XerCD"/>
</dbReference>
<keyword evidence="3 5" id="KW-0238">DNA-binding</keyword>
<gene>
    <name evidence="9" type="ORF">RSSM_03917</name>
</gene>
<keyword evidence="2" id="KW-0229">DNA integration</keyword>
<dbReference type="GO" id="GO:0003677">
    <property type="term" value="F:DNA binding"/>
    <property type="evidence" value="ECO:0007669"/>
    <property type="project" value="UniProtKB-UniRule"/>
</dbReference>
<evidence type="ECO:0000256" key="2">
    <source>
        <dbReference type="ARBA" id="ARBA00022908"/>
    </source>
</evidence>
<evidence type="ECO:0000313" key="10">
    <source>
        <dbReference type="Proteomes" id="UP000011885"/>
    </source>
</evidence>
<keyword evidence="4" id="KW-0233">DNA recombination</keyword>
<keyword evidence="10" id="KW-1185">Reference proteome</keyword>
<dbReference type="PANTHER" id="PTHR30349:SF41">
    <property type="entry name" value="INTEGRASE_RECOMBINASE PROTEIN MJ0367-RELATED"/>
    <property type="match status" value="1"/>
</dbReference>
<evidence type="ECO:0000256" key="5">
    <source>
        <dbReference type="PROSITE-ProRule" id="PRU01248"/>
    </source>
</evidence>
<dbReference type="Gene3D" id="1.10.443.10">
    <property type="entry name" value="Intergrase catalytic core"/>
    <property type="match status" value="1"/>
</dbReference>
<evidence type="ECO:0000256" key="4">
    <source>
        <dbReference type="ARBA" id="ARBA00023172"/>
    </source>
</evidence>
<feature type="domain" description="Core-binding (CB)" evidence="8">
    <location>
        <begin position="106"/>
        <end position="196"/>
    </location>
</feature>
<reference evidence="9 10" key="1">
    <citation type="journal article" date="2013" name="Mar. Genomics">
        <title>Expression of sulfatases in Rhodopirellula baltica and the diversity of sulfatases in the genus Rhodopirellula.</title>
        <authorList>
            <person name="Wegner C.E."/>
            <person name="Richter-Heitmann T."/>
            <person name="Klindworth A."/>
            <person name="Klockow C."/>
            <person name="Richter M."/>
            <person name="Achstetter T."/>
            <person name="Glockner F.O."/>
            <person name="Harder J."/>
        </authorList>
    </citation>
    <scope>NUCLEOTIDE SEQUENCE [LARGE SCALE GENOMIC DNA]</scope>
    <source>
        <strain evidence="9 10">SM41</strain>
    </source>
</reference>
<evidence type="ECO:0000313" key="9">
    <source>
        <dbReference type="EMBL" id="EMI54655.1"/>
    </source>
</evidence>
<sequence length="489" mass="53665">MGTTDGVDSMASLSREERTAKRTGGYRLQFRDVSKRKRSIWLGDVTEAKAEDVKAHVEHLLEQTRKERPPEKATAEWLAGIDDDLRNKLAKCGLCESVTKRVSRDLTVAAWIDEYVAEREDVKPSTKLTYSRGRAKLVDYFGKRKRLRDVTVEDARKWRIAIKTKGNLRDKDKPGLSEETTRKMTALAKLFFGEAVSRGLIDSNPFDKLASTGQGNERNQHFVASETIENVMAYCPCGDWKLILALARYGGLRCPSELIPLRWSDVDLEGRKMTITAPKTEHHASGGIRVCPIFPELHRHLQAAWDAMPDGPTSPFVINRYRRSDQNLGTTFLKILTRAGVEPWPRLFQNLRASRETELMARYPAKDVASWLGNSVPTAMKHYAMATDEAFAAASDPDATTVASATQSDTTKSEASTGESDASGCCPGGSTGGSISGVSGAIKPETEIAAVAQNPVKTPEKPGETGLSIVQDNSGNYYLVGLAGLEPAT</sequence>
<dbReference type="InterPro" id="IPR011010">
    <property type="entry name" value="DNA_brk_join_enz"/>
</dbReference>
<dbReference type="Proteomes" id="UP000011885">
    <property type="component" value="Unassembled WGS sequence"/>
</dbReference>
<evidence type="ECO:0000259" key="8">
    <source>
        <dbReference type="PROSITE" id="PS51900"/>
    </source>
</evidence>
<proteinExistence type="inferred from homology"/>
<dbReference type="PANTHER" id="PTHR30349">
    <property type="entry name" value="PHAGE INTEGRASE-RELATED"/>
    <property type="match status" value="1"/>
</dbReference>
<dbReference type="PROSITE" id="PS51900">
    <property type="entry name" value="CB"/>
    <property type="match status" value="1"/>
</dbReference>
<organism evidence="9 10">
    <name type="scientific">Rhodopirellula sallentina SM41</name>
    <dbReference type="NCBI Taxonomy" id="1263870"/>
    <lineage>
        <taxon>Bacteria</taxon>
        <taxon>Pseudomonadati</taxon>
        <taxon>Planctomycetota</taxon>
        <taxon>Planctomycetia</taxon>
        <taxon>Pirellulales</taxon>
        <taxon>Pirellulaceae</taxon>
        <taxon>Rhodopirellula</taxon>
    </lineage>
</organism>
<feature type="domain" description="Tyr recombinase" evidence="7">
    <location>
        <begin position="218"/>
        <end position="396"/>
    </location>
</feature>
<feature type="compositionally biased region" description="Polar residues" evidence="6">
    <location>
        <begin position="402"/>
        <end position="420"/>
    </location>
</feature>
<dbReference type="PROSITE" id="PS51898">
    <property type="entry name" value="TYR_RECOMBINASE"/>
    <property type="match status" value="1"/>
</dbReference>
<dbReference type="InterPro" id="IPR044068">
    <property type="entry name" value="CB"/>
</dbReference>
<dbReference type="AlphaFoldDB" id="M5TZM9"/>
<evidence type="ECO:0000256" key="6">
    <source>
        <dbReference type="SAM" id="MobiDB-lite"/>
    </source>
</evidence>
<dbReference type="EMBL" id="ANOH01000267">
    <property type="protein sequence ID" value="EMI54655.1"/>
    <property type="molecule type" value="Genomic_DNA"/>
</dbReference>
<evidence type="ECO:0000259" key="7">
    <source>
        <dbReference type="PROSITE" id="PS51898"/>
    </source>
</evidence>
<feature type="region of interest" description="Disordered" evidence="6">
    <location>
        <begin position="1"/>
        <end position="21"/>
    </location>
</feature>
<dbReference type="SUPFAM" id="SSF56349">
    <property type="entry name" value="DNA breaking-rejoining enzymes"/>
    <property type="match status" value="1"/>
</dbReference>
<protein>
    <submittedName>
        <fullName evidence="9">Phage integrase family protein</fullName>
    </submittedName>
</protein>
<name>M5TZM9_9BACT</name>
<dbReference type="Gene3D" id="1.10.150.130">
    <property type="match status" value="1"/>
</dbReference>
<evidence type="ECO:0000256" key="3">
    <source>
        <dbReference type="ARBA" id="ARBA00023125"/>
    </source>
</evidence>